<keyword evidence="2" id="KW-1185">Reference proteome</keyword>
<protein>
    <submittedName>
        <fullName evidence="1">Uncharacterized protein</fullName>
    </submittedName>
</protein>
<evidence type="ECO:0000313" key="1">
    <source>
        <dbReference type="EMBL" id="UUI71169.1"/>
    </source>
</evidence>
<accession>A0ABY5KN19</accession>
<organism evidence="1 2">
    <name type="scientific">Cellulomonas xiejunii</name>
    <dbReference type="NCBI Taxonomy" id="2968083"/>
    <lineage>
        <taxon>Bacteria</taxon>
        <taxon>Bacillati</taxon>
        <taxon>Actinomycetota</taxon>
        <taxon>Actinomycetes</taxon>
        <taxon>Micrococcales</taxon>
        <taxon>Cellulomonadaceae</taxon>
        <taxon>Cellulomonas</taxon>
    </lineage>
</organism>
<dbReference type="RefSeq" id="WP_227576506.1">
    <property type="nucleotide sequence ID" value="NZ_CP101987.1"/>
</dbReference>
<gene>
    <name evidence="1" type="ORF">NP048_15435</name>
</gene>
<proteinExistence type="predicted"/>
<evidence type="ECO:0000313" key="2">
    <source>
        <dbReference type="Proteomes" id="UP001316384"/>
    </source>
</evidence>
<name>A0ABY5KN19_9CELL</name>
<sequence>MAGRTRSWRVGGRAVAPVVGPVRGGALPGVPAVLALGVLVLGACVGGEPTAVTSASSPGPLPTAVTFDVEVAQARSDRVARVVELQVRNTGPVDVRITRARLTSVSLTAESEVDREIRVGSMRRLRVPLDAAVCAAAGEDPAPRVALGVSTADGRTGTVVVTPTDETDDLRRIEGEDCAAEAVAAGLRVTLSDDLAVRDVGGTSVADVTLLVEPVPGGPHVRIVSVHATTLLRPLGTTGRWDLVVDSAAPPADGRVVLATVPARCDLHAIAEDKRGTVLGVQAVVDGVEQPVFHVAASDALRGALYDYVVTTCGPPSDERTG</sequence>
<reference evidence="1 2" key="1">
    <citation type="submission" date="2022-07" db="EMBL/GenBank/DDBJ databases">
        <title>Novel species in genus cellulomonas.</title>
        <authorList>
            <person name="Ye L."/>
        </authorList>
    </citation>
    <scope>NUCLEOTIDE SEQUENCE [LARGE SCALE GENOMIC DNA]</scope>
    <source>
        <strain evidence="2">zg-B89</strain>
    </source>
</reference>
<dbReference type="EMBL" id="CP101987">
    <property type="protein sequence ID" value="UUI71169.1"/>
    <property type="molecule type" value="Genomic_DNA"/>
</dbReference>
<dbReference type="Proteomes" id="UP001316384">
    <property type="component" value="Chromosome"/>
</dbReference>